<dbReference type="InterPro" id="IPR003339">
    <property type="entry name" value="ABC/ECF_trnsptr_transmembrane"/>
</dbReference>
<feature type="transmembrane region" description="Helical" evidence="6">
    <location>
        <begin position="66"/>
        <end position="89"/>
    </location>
</feature>
<evidence type="ECO:0000313" key="8">
    <source>
        <dbReference type="Proteomes" id="UP001180616"/>
    </source>
</evidence>
<dbReference type="EMBL" id="CP133659">
    <property type="protein sequence ID" value="WMW65462.1"/>
    <property type="molecule type" value="Genomic_DNA"/>
</dbReference>
<evidence type="ECO:0000256" key="6">
    <source>
        <dbReference type="SAM" id="Phobius"/>
    </source>
</evidence>
<dbReference type="CDD" id="cd16914">
    <property type="entry name" value="EcfT"/>
    <property type="match status" value="1"/>
</dbReference>
<accession>A0ABY9R1H6</accession>
<keyword evidence="4 6" id="KW-1133">Transmembrane helix</keyword>
<protein>
    <submittedName>
        <fullName evidence="7">Cobalt ECF transporter T component CbiQ</fullName>
    </submittedName>
</protein>
<feature type="transmembrane region" description="Helical" evidence="6">
    <location>
        <begin position="41"/>
        <end position="59"/>
    </location>
</feature>
<keyword evidence="5 6" id="KW-0472">Membrane</keyword>
<dbReference type="PANTHER" id="PTHR34857">
    <property type="entry name" value="SLL0384 PROTEIN"/>
    <property type="match status" value="1"/>
</dbReference>
<organism evidence="7 8">
    <name type="scientific">Nitratidesulfovibrio liaohensis</name>
    <dbReference type="NCBI Taxonomy" id="2604158"/>
    <lineage>
        <taxon>Bacteria</taxon>
        <taxon>Pseudomonadati</taxon>
        <taxon>Thermodesulfobacteriota</taxon>
        <taxon>Desulfovibrionia</taxon>
        <taxon>Desulfovibrionales</taxon>
        <taxon>Desulfovibrionaceae</taxon>
        <taxon>Nitratidesulfovibrio</taxon>
    </lineage>
</organism>
<dbReference type="InterPro" id="IPR012809">
    <property type="entry name" value="ECF_CbiQ"/>
</dbReference>
<dbReference type="Proteomes" id="UP001180616">
    <property type="component" value="Chromosome"/>
</dbReference>
<evidence type="ECO:0000256" key="2">
    <source>
        <dbReference type="ARBA" id="ARBA00022475"/>
    </source>
</evidence>
<keyword evidence="2" id="KW-1003">Cell membrane</keyword>
<gene>
    <name evidence="7" type="primary">cbiQ</name>
    <name evidence="7" type="ORF">KPS_003594</name>
</gene>
<reference evidence="7" key="1">
    <citation type="submission" date="2023-09" db="EMBL/GenBank/DDBJ databases">
        <authorList>
            <consortium name="CW5 consortium"/>
            <person name="Lu C.-W."/>
        </authorList>
    </citation>
    <scope>NUCLEOTIDE SEQUENCE</scope>
    <source>
        <strain evidence="7">KPS</strain>
    </source>
</reference>
<dbReference type="NCBIfam" id="TIGR02454">
    <property type="entry name" value="ECF_T_CbiQ"/>
    <property type="match status" value="1"/>
</dbReference>
<dbReference type="InterPro" id="IPR051611">
    <property type="entry name" value="ECF_transporter_component"/>
</dbReference>
<proteinExistence type="predicted"/>
<evidence type="ECO:0000313" key="7">
    <source>
        <dbReference type="EMBL" id="WMW65462.1"/>
    </source>
</evidence>
<feature type="transmembrane region" description="Helical" evidence="6">
    <location>
        <begin position="240"/>
        <end position="258"/>
    </location>
</feature>
<dbReference type="Pfam" id="PF02361">
    <property type="entry name" value="CbiQ"/>
    <property type="match status" value="1"/>
</dbReference>
<dbReference type="PANTHER" id="PTHR34857:SF2">
    <property type="entry name" value="SLL0384 PROTEIN"/>
    <property type="match status" value="1"/>
</dbReference>
<comment type="subcellular location">
    <subcellularLocation>
        <location evidence="1">Cell membrane</location>
        <topology evidence="1">Multi-pass membrane protein</topology>
    </subcellularLocation>
</comment>
<evidence type="ECO:0000256" key="1">
    <source>
        <dbReference type="ARBA" id="ARBA00004651"/>
    </source>
</evidence>
<evidence type="ECO:0000256" key="5">
    <source>
        <dbReference type="ARBA" id="ARBA00023136"/>
    </source>
</evidence>
<keyword evidence="3 6" id="KW-0812">Transmembrane</keyword>
<evidence type="ECO:0000256" key="3">
    <source>
        <dbReference type="ARBA" id="ARBA00022692"/>
    </source>
</evidence>
<dbReference type="RefSeq" id="WP_309541460.1">
    <property type="nucleotide sequence ID" value="NZ_CP133659.1"/>
</dbReference>
<name>A0ABY9R1H6_9BACT</name>
<keyword evidence="8" id="KW-1185">Reference proteome</keyword>
<evidence type="ECO:0000256" key="4">
    <source>
        <dbReference type="ARBA" id="ARBA00022989"/>
    </source>
</evidence>
<sequence length="265" mass="28349">MLDEPFSRGASRLHLADPRCKLVAALTVAVCVALLRSPGPAALALLLGAMLCAWARLPLPRLLRRLAAVNVFVAFLWVFLPFSLPGAPLLRIGPFPGLPDWLSLTATNAGVAQAVLVTLKSNAIVLAFIALAGTSDITAVGHAVAGLGLPDKLALLLLFTWRQLHVVAQEYHRLRTAAKVRGFIPGTNLHTYRTYANLAGMVLVRSFDRAERVGQAMRLRGFAGRFHMLAEPAGHPGDRLLAAAIILCAATLLVADILQPFAKLP</sequence>